<dbReference type="Pfam" id="PF26215">
    <property type="entry name" value="HTH_animal"/>
    <property type="match status" value="1"/>
</dbReference>
<protein>
    <recommendedName>
        <fullName evidence="1">Helix-turn-helix domain-containing protein</fullName>
    </recommendedName>
</protein>
<reference evidence="2" key="1">
    <citation type="submission" date="2021-02" db="EMBL/GenBank/DDBJ databases">
        <authorList>
            <person name="Nowell W R."/>
        </authorList>
    </citation>
    <scope>NUCLEOTIDE SEQUENCE</scope>
</reference>
<dbReference type="Proteomes" id="UP000663881">
    <property type="component" value="Unassembled WGS sequence"/>
</dbReference>
<comment type="caution">
    <text evidence="2">The sequence shown here is derived from an EMBL/GenBank/DDBJ whole genome shotgun (WGS) entry which is preliminary data.</text>
</comment>
<dbReference type="PANTHER" id="PTHR21301">
    <property type="entry name" value="REVERSE TRANSCRIPTASE"/>
    <property type="match status" value="1"/>
</dbReference>
<organism evidence="2 3">
    <name type="scientific">Adineta steineri</name>
    <dbReference type="NCBI Taxonomy" id="433720"/>
    <lineage>
        <taxon>Eukaryota</taxon>
        <taxon>Metazoa</taxon>
        <taxon>Spiralia</taxon>
        <taxon>Gnathifera</taxon>
        <taxon>Rotifera</taxon>
        <taxon>Eurotatoria</taxon>
        <taxon>Bdelloidea</taxon>
        <taxon>Adinetida</taxon>
        <taxon>Adinetidae</taxon>
        <taxon>Adineta</taxon>
    </lineage>
</organism>
<evidence type="ECO:0000313" key="3">
    <source>
        <dbReference type="Proteomes" id="UP000663881"/>
    </source>
</evidence>
<dbReference type="AlphaFoldDB" id="A0A820QAP1"/>
<evidence type="ECO:0000259" key="1">
    <source>
        <dbReference type="Pfam" id="PF26215"/>
    </source>
</evidence>
<dbReference type="EMBL" id="CAJOAY010030526">
    <property type="protein sequence ID" value="CAF4419852.1"/>
    <property type="molecule type" value="Genomic_DNA"/>
</dbReference>
<evidence type="ECO:0000313" key="2">
    <source>
        <dbReference type="EMBL" id="CAF4419852.1"/>
    </source>
</evidence>
<gene>
    <name evidence="2" type="ORF">OKA104_LOCUS52455</name>
</gene>
<accession>A0A820QAP1</accession>
<name>A0A820QAP1_9BILA</name>
<dbReference type="PANTHER" id="PTHR21301:SF10">
    <property type="entry name" value="REVERSE TRANSCRIPTASE DOMAIN-CONTAINING PROTEIN"/>
    <property type="match status" value="1"/>
</dbReference>
<dbReference type="InterPro" id="IPR058912">
    <property type="entry name" value="HTH_animal"/>
</dbReference>
<proteinExistence type="predicted"/>
<feature type="non-terminal residue" evidence="2">
    <location>
        <position position="155"/>
    </location>
</feature>
<feature type="domain" description="Helix-turn-helix" evidence="1">
    <location>
        <begin position="93"/>
        <end position="151"/>
    </location>
</feature>
<sequence length="155" mass="18528">MQKMEDKLNRFSTNKPLFWLRYVDDIFCIFTIPKIKIDDFHSRINKWHPNLRFTLEVESNISYSISFLDVLVTHNEDKLVTSLYRKPTHTGLYMLWDSNQNRRYKIGLIKTLVIRIYRICSTPNLINEELNLLRKTLINNGYPPHIIRRGISEGE</sequence>